<reference evidence="2" key="2">
    <citation type="journal article" date="2022" name="Microbiol. Resour. Announc.">
        <title>Metagenome Sequencing to Explore Phylogenomics of Terrestrial Cyanobacteria.</title>
        <authorList>
            <person name="Ward R.D."/>
            <person name="Stajich J.E."/>
            <person name="Johansen J.R."/>
            <person name="Huntemann M."/>
            <person name="Clum A."/>
            <person name="Foster B."/>
            <person name="Foster B."/>
            <person name="Roux S."/>
            <person name="Palaniappan K."/>
            <person name="Varghese N."/>
            <person name="Mukherjee S."/>
            <person name="Reddy T.B.K."/>
            <person name="Daum C."/>
            <person name="Copeland A."/>
            <person name="Chen I.A."/>
            <person name="Ivanova N.N."/>
            <person name="Kyrpides N.C."/>
            <person name="Shapiro N."/>
            <person name="Eloe-Fadrosh E.A."/>
            <person name="Pietrasiak N."/>
        </authorList>
    </citation>
    <scope>NUCLEOTIDE SEQUENCE</scope>
    <source>
        <strain evidence="2">GSE-NOS-MK-12-04C</strain>
    </source>
</reference>
<reference evidence="2" key="1">
    <citation type="submission" date="2021-05" db="EMBL/GenBank/DDBJ databases">
        <authorList>
            <person name="Pietrasiak N."/>
            <person name="Ward R."/>
            <person name="Stajich J.E."/>
            <person name="Kurbessoian T."/>
        </authorList>
    </citation>
    <scope>NUCLEOTIDE SEQUENCE</scope>
    <source>
        <strain evidence="2">GSE-NOS-MK-12-04C</strain>
    </source>
</reference>
<feature type="transmembrane region" description="Helical" evidence="1">
    <location>
        <begin position="177"/>
        <end position="199"/>
    </location>
</feature>
<feature type="transmembrane region" description="Helical" evidence="1">
    <location>
        <begin position="108"/>
        <end position="127"/>
    </location>
</feature>
<feature type="transmembrane region" description="Helical" evidence="1">
    <location>
        <begin position="33"/>
        <end position="56"/>
    </location>
</feature>
<protein>
    <recommendedName>
        <fullName evidence="4">PhnA-like protein</fullName>
    </recommendedName>
</protein>
<dbReference type="Proteomes" id="UP000729701">
    <property type="component" value="Unassembled WGS sequence"/>
</dbReference>
<evidence type="ECO:0000313" key="3">
    <source>
        <dbReference type="Proteomes" id="UP000729701"/>
    </source>
</evidence>
<name>A0A951QXP0_9CYAN</name>
<evidence type="ECO:0008006" key="4">
    <source>
        <dbReference type="Google" id="ProtNLM"/>
    </source>
</evidence>
<dbReference type="EMBL" id="JAHHGZ010000064">
    <property type="protein sequence ID" value="MBW4672128.1"/>
    <property type="molecule type" value="Genomic_DNA"/>
</dbReference>
<sequence>MSYVNRVGDDVIHEPAVINRVVDYHDRVRWGPIISGLLVALATQLILSAMFAAFGADTIAGSGRPRTITPDVAGNVGLWSTIGLLISLFTGGWITARACGPMNRSTALLNGAILWATTLAVSSWLLASGVSGAFGVAASNAGEVINQVQQQGGINVPQANVGAQQTRDIAGNTARGLWWFVFGSLLGLVASMIGAAVGARTPRTNTYT</sequence>
<organism evidence="2 3">
    <name type="scientific">Cyanomargarita calcarea GSE-NOS-MK-12-04C</name>
    <dbReference type="NCBI Taxonomy" id="2839659"/>
    <lineage>
        <taxon>Bacteria</taxon>
        <taxon>Bacillati</taxon>
        <taxon>Cyanobacteriota</taxon>
        <taxon>Cyanophyceae</taxon>
        <taxon>Nostocales</taxon>
        <taxon>Cyanomargaritaceae</taxon>
        <taxon>Cyanomargarita</taxon>
    </lineage>
</organism>
<keyword evidence="1" id="KW-0472">Membrane</keyword>
<feature type="transmembrane region" description="Helical" evidence="1">
    <location>
        <begin position="76"/>
        <end position="96"/>
    </location>
</feature>
<dbReference type="AlphaFoldDB" id="A0A951QXP0"/>
<keyword evidence="1" id="KW-0812">Transmembrane</keyword>
<gene>
    <name evidence="2" type="ORF">KME60_33065</name>
</gene>
<proteinExistence type="predicted"/>
<comment type="caution">
    <text evidence="2">The sequence shown here is derived from an EMBL/GenBank/DDBJ whole genome shotgun (WGS) entry which is preliminary data.</text>
</comment>
<accession>A0A951QXP0</accession>
<evidence type="ECO:0000313" key="2">
    <source>
        <dbReference type="EMBL" id="MBW4672128.1"/>
    </source>
</evidence>
<keyword evidence="1" id="KW-1133">Transmembrane helix</keyword>
<evidence type="ECO:0000256" key="1">
    <source>
        <dbReference type="SAM" id="Phobius"/>
    </source>
</evidence>